<dbReference type="AlphaFoldDB" id="A0A162YJ35"/>
<gene>
    <name evidence="1" type="ORF">PHYBLDRAFT_161681</name>
</gene>
<dbReference type="EMBL" id="KV440971">
    <property type="protein sequence ID" value="OAD81045.1"/>
    <property type="molecule type" value="Genomic_DNA"/>
</dbReference>
<proteinExistence type="predicted"/>
<name>A0A162YJ35_PHYB8</name>
<dbReference type="Proteomes" id="UP000077315">
    <property type="component" value="Unassembled WGS sequence"/>
</dbReference>
<keyword evidence="2" id="KW-1185">Reference proteome</keyword>
<dbReference type="VEuPathDB" id="FungiDB:PHYBLDRAFT_161681"/>
<evidence type="ECO:0000313" key="2">
    <source>
        <dbReference type="Proteomes" id="UP000077315"/>
    </source>
</evidence>
<evidence type="ECO:0000313" key="1">
    <source>
        <dbReference type="EMBL" id="OAD81045.1"/>
    </source>
</evidence>
<organism evidence="1 2">
    <name type="scientific">Phycomyces blakesleeanus (strain ATCC 8743b / DSM 1359 / FGSC 10004 / NBRC 33097 / NRRL 1555)</name>
    <dbReference type="NCBI Taxonomy" id="763407"/>
    <lineage>
        <taxon>Eukaryota</taxon>
        <taxon>Fungi</taxon>
        <taxon>Fungi incertae sedis</taxon>
        <taxon>Mucoromycota</taxon>
        <taxon>Mucoromycotina</taxon>
        <taxon>Mucoromycetes</taxon>
        <taxon>Mucorales</taxon>
        <taxon>Phycomycetaceae</taxon>
        <taxon>Phycomyces</taxon>
    </lineage>
</organism>
<dbReference type="GeneID" id="28995352"/>
<reference evidence="2" key="1">
    <citation type="submission" date="2015-06" db="EMBL/GenBank/DDBJ databases">
        <title>Expansion of signal transduction pathways in fungi by whole-genome duplication.</title>
        <authorList>
            <consortium name="DOE Joint Genome Institute"/>
            <person name="Corrochano L.M."/>
            <person name="Kuo A."/>
            <person name="Marcet-Houben M."/>
            <person name="Polaino S."/>
            <person name="Salamov A."/>
            <person name="Villalobos J.M."/>
            <person name="Alvarez M.I."/>
            <person name="Avalos J."/>
            <person name="Benito E.P."/>
            <person name="Benoit I."/>
            <person name="Burger G."/>
            <person name="Camino L.P."/>
            <person name="Canovas D."/>
            <person name="Cerda-Olmedo E."/>
            <person name="Cheng J.-F."/>
            <person name="Dominguez A."/>
            <person name="Elias M."/>
            <person name="Eslava A.P."/>
            <person name="Glaser F."/>
            <person name="Grimwood J."/>
            <person name="Gutierrez G."/>
            <person name="Heitman J."/>
            <person name="Henrissat B."/>
            <person name="Iturriaga E.A."/>
            <person name="Lang B.F."/>
            <person name="Lavin J.L."/>
            <person name="Lee S."/>
            <person name="Li W."/>
            <person name="Lindquist E."/>
            <person name="Lopez-Garcia S."/>
            <person name="Luque E.M."/>
            <person name="Marcos A.T."/>
            <person name="Martin J."/>
            <person name="McCluskey K."/>
            <person name="Medina H.R."/>
            <person name="Miralles-Duran A."/>
            <person name="Miyazaki A."/>
            <person name="Munoz-Torres E."/>
            <person name="Oguiza J.A."/>
            <person name="Ohm R."/>
            <person name="Olmedo M."/>
            <person name="Orejas M."/>
            <person name="Ortiz-Castellanos L."/>
            <person name="Pisabarro A.G."/>
            <person name="Rodriguez-Romero J."/>
            <person name="Ruiz-Herrera J."/>
            <person name="Ruiz-Vazquez R."/>
            <person name="Sanz C."/>
            <person name="Schackwitz W."/>
            <person name="Schmutz J."/>
            <person name="Shahriari M."/>
            <person name="Shelest E."/>
            <person name="Silva-Franco F."/>
            <person name="Soanes D."/>
            <person name="Syed K."/>
            <person name="Tagua V.G."/>
            <person name="Talbot N.J."/>
            <person name="Thon M."/>
            <person name="De vries R.P."/>
            <person name="Wiebenga A."/>
            <person name="Yadav J.S."/>
            <person name="Braun E.L."/>
            <person name="Baker S."/>
            <person name="Garre V."/>
            <person name="Horwitz B."/>
            <person name="Torres-Martinez S."/>
            <person name="Idnurm A."/>
            <person name="Herrera-Estrella A."/>
            <person name="Gabaldon T."/>
            <person name="Grigoriev I.V."/>
        </authorList>
    </citation>
    <scope>NUCLEOTIDE SEQUENCE [LARGE SCALE GENOMIC DNA]</scope>
    <source>
        <strain evidence="2">NRRL 1555(-)</strain>
    </source>
</reference>
<accession>A0A162YJ35</accession>
<dbReference type="InParanoid" id="A0A162YJ35"/>
<sequence>MTFNSTSIVVDEIGYIWVIFEALQKDYQSSSVAHLPGYRDLRKQSHVGQACDFLQISRFQALQNKGNLTDSLAGQSGQPENILCSNLAVTTFPSGVRYFYLTGLINSNYLSGDRRLSLILQGKMLCPQRSSYAKDYKELLSLDCDAILFDILLFIDLLTRIMPLSLFHLNSPRVRQHQLAVRKFPPTPMAATQLWLGGGTIELSILEVAGHFGLFDIARTSQDHVKRGFGILTVLQGIPI</sequence>
<dbReference type="RefSeq" id="XP_018299085.1">
    <property type="nucleotide sequence ID" value="XM_018434446.1"/>
</dbReference>
<protein>
    <submittedName>
        <fullName evidence="1">Uncharacterized protein</fullName>
    </submittedName>
</protein>